<organism evidence="5 6">
    <name type="scientific">Oleispira antarctica</name>
    <dbReference type="NCBI Taxonomy" id="188908"/>
    <lineage>
        <taxon>Bacteria</taxon>
        <taxon>Pseudomonadati</taxon>
        <taxon>Pseudomonadota</taxon>
        <taxon>Gammaproteobacteria</taxon>
        <taxon>Oceanospirillales</taxon>
        <taxon>Oceanospirillaceae</taxon>
        <taxon>Oleispira</taxon>
    </lineage>
</organism>
<evidence type="ECO:0000313" key="5">
    <source>
        <dbReference type="EMBL" id="OUS41277.1"/>
    </source>
</evidence>
<dbReference type="EMBL" id="MABE01000101">
    <property type="protein sequence ID" value="OUS41277.1"/>
    <property type="molecule type" value="Genomic_DNA"/>
</dbReference>
<protein>
    <recommendedName>
        <fullName evidence="2">Signaling pathway modulator ZraP</fullName>
    </recommendedName>
    <alternativeName>
        <fullName evidence="3">Zinc resistance-associated protein</fullName>
    </alternativeName>
</protein>
<evidence type="ECO:0000256" key="1">
    <source>
        <dbReference type="ARBA" id="ARBA00044945"/>
    </source>
</evidence>
<dbReference type="InterPro" id="IPR025961">
    <property type="entry name" value="Metal_resist"/>
</dbReference>
<comment type="caution">
    <text evidence="5">The sequence shown here is derived from an EMBL/GenBank/DDBJ whole genome shotgun (WGS) entry which is preliminary data.</text>
</comment>
<dbReference type="Pfam" id="PF13801">
    <property type="entry name" value="Metal_resist"/>
    <property type="match status" value="1"/>
</dbReference>
<evidence type="ECO:0000256" key="4">
    <source>
        <dbReference type="SAM" id="Phobius"/>
    </source>
</evidence>
<keyword evidence="4" id="KW-0812">Transmembrane</keyword>
<evidence type="ECO:0000313" key="6">
    <source>
        <dbReference type="Proteomes" id="UP000227088"/>
    </source>
</evidence>
<evidence type="ECO:0000256" key="2">
    <source>
        <dbReference type="ARBA" id="ARBA00044983"/>
    </source>
</evidence>
<keyword evidence="4" id="KW-1133">Transmembrane helix</keyword>
<name>A0A1Y5HXV6_OLEAN</name>
<dbReference type="AlphaFoldDB" id="A0A1Y5HXV6"/>
<accession>A0A1Y5HXV6</accession>
<keyword evidence="4" id="KW-0472">Membrane</keyword>
<evidence type="ECO:0000256" key="3">
    <source>
        <dbReference type="ARBA" id="ARBA00045001"/>
    </source>
</evidence>
<gene>
    <name evidence="5" type="ORF">A9R00_01745</name>
</gene>
<proteinExistence type="inferred from homology"/>
<feature type="transmembrane region" description="Helical" evidence="4">
    <location>
        <begin position="12"/>
        <end position="32"/>
    </location>
</feature>
<dbReference type="Gene3D" id="1.20.120.1490">
    <property type="match status" value="1"/>
</dbReference>
<comment type="similarity">
    <text evidence="1">Belongs to the ZraP family.</text>
</comment>
<dbReference type="Proteomes" id="UP000227088">
    <property type="component" value="Unassembled WGS sequence"/>
</dbReference>
<reference evidence="6" key="1">
    <citation type="journal article" date="2017" name="Proc. Natl. Acad. Sci. U.S.A.">
        <title>Simulation of Deepwater Horizon oil plume reveals substrate specialization within a complex community of hydrocarbon degraders.</title>
        <authorList>
            <person name="Hu P."/>
            <person name="Dubinsky E.A."/>
            <person name="Probst A.J."/>
            <person name="Wang J."/>
            <person name="Sieber C.M.K."/>
            <person name="Tom L.M."/>
            <person name="Gardinali P."/>
            <person name="Banfield J.F."/>
            <person name="Atlas R.M."/>
            <person name="Andersen G.L."/>
        </authorList>
    </citation>
    <scope>NUCLEOTIDE SEQUENCE [LARGE SCALE GENOMIC DNA]</scope>
</reference>
<sequence>MSKLLMSKKIKIFITTSVLLNVLLVGIVIGGISKSHFLPGHQPVRMEQRLNEILDILPAEKSKEFEQRISVLKALRHADKATMKTARKNVMQVFMQEPFDKASYQQAVQGLNTLHQQQMEMRVNLMADMAQYLSPKERRQLARLVMKRRARK</sequence>